<evidence type="ECO:0000256" key="2">
    <source>
        <dbReference type="ARBA" id="ARBA00004370"/>
    </source>
</evidence>
<reference evidence="12 13" key="2">
    <citation type="journal article" date="2011" name="ISME J.">
        <title>RNA-seq reveals cooperative metabolic interactions between two termite-gut spirochete species in co-culture.</title>
        <authorList>
            <person name="Rosenthal A.Z."/>
            <person name="Matson E.G."/>
            <person name="Eldar A."/>
            <person name="Leadbetter J.R."/>
        </authorList>
    </citation>
    <scope>NUCLEOTIDE SEQUENCE [LARGE SCALE GENOMIC DNA]</scope>
    <source>
        <strain evidence="13">ATCC BAA-887 / DSM 12427 / ZAS-2</strain>
    </source>
</reference>
<dbReference type="PROSITE" id="PS50885">
    <property type="entry name" value="HAMP"/>
    <property type="match status" value="1"/>
</dbReference>
<dbReference type="PROSITE" id="PS50109">
    <property type="entry name" value="HIS_KIN"/>
    <property type="match status" value="1"/>
</dbReference>
<dbReference type="Gene3D" id="3.30.565.10">
    <property type="entry name" value="Histidine kinase-like ATPase, C-terminal domain"/>
    <property type="match status" value="1"/>
</dbReference>
<feature type="transmembrane region" description="Helical" evidence="9">
    <location>
        <begin position="26"/>
        <end position="45"/>
    </location>
</feature>
<dbReference type="Pfam" id="PF00672">
    <property type="entry name" value="HAMP"/>
    <property type="match status" value="1"/>
</dbReference>
<dbReference type="CDD" id="cd06225">
    <property type="entry name" value="HAMP"/>
    <property type="match status" value="1"/>
</dbReference>
<gene>
    <name evidence="12" type="ordered locus">TREPR_2705</name>
</gene>
<dbReference type="InterPro" id="IPR003594">
    <property type="entry name" value="HATPase_dom"/>
</dbReference>
<name>F5YQM9_TREPZ</name>
<organism evidence="12 13">
    <name type="scientific">Treponema primitia (strain ATCC BAA-887 / DSM 12427 / ZAS-2)</name>
    <dbReference type="NCBI Taxonomy" id="545694"/>
    <lineage>
        <taxon>Bacteria</taxon>
        <taxon>Pseudomonadati</taxon>
        <taxon>Spirochaetota</taxon>
        <taxon>Spirochaetia</taxon>
        <taxon>Spirochaetales</taxon>
        <taxon>Treponemataceae</taxon>
        <taxon>Treponema</taxon>
    </lineage>
</organism>
<protein>
    <recommendedName>
        <fullName evidence="3">histidine kinase</fullName>
        <ecNumber evidence="3">2.7.13.3</ecNumber>
    </recommendedName>
</protein>
<dbReference type="Proteomes" id="UP000009223">
    <property type="component" value="Chromosome"/>
</dbReference>
<dbReference type="InterPro" id="IPR003661">
    <property type="entry name" value="HisK_dim/P_dom"/>
</dbReference>
<dbReference type="Gene3D" id="6.10.340.10">
    <property type="match status" value="1"/>
</dbReference>
<dbReference type="Pfam" id="PF02518">
    <property type="entry name" value="HATPase_c"/>
    <property type="match status" value="1"/>
</dbReference>
<dbReference type="Pfam" id="PF00512">
    <property type="entry name" value="HisKA"/>
    <property type="match status" value="1"/>
</dbReference>
<dbReference type="InterPro" id="IPR050736">
    <property type="entry name" value="Sensor_HK_Regulatory"/>
</dbReference>
<dbReference type="FunFam" id="1.10.287.130:FF:000001">
    <property type="entry name" value="Two-component sensor histidine kinase"/>
    <property type="match status" value="1"/>
</dbReference>
<evidence type="ECO:0000256" key="9">
    <source>
        <dbReference type="SAM" id="Phobius"/>
    </source>
</evidence>
<keyword evidence="13" id="KW-1185">Reference proteome</keyword>
<dbReference type="InterPro" id="IPR005467">
    <property type="entry name" value="His_kinase_dom"/>
</dbReference>
<dbReference type="GO" id="GO:0000155">
    <property type="term" value="F:phosphorelay sensor kinase activity"/>
    <property type="evidence" value="ECO:0007669"/>
    <property type="project" value="InterPro"/>
</dbReference>
<dbReference type="SUPFAM" id="SSF55874">
    <property type="entry name" value="ATPase domain of HSP90 chaperone/DNA topoisomerase II/histidine kinase"/>
    <property type="match status" value="1"/>
</dbReference>
<feature type="domain" description="Histidine kinase" evidence="10">
    <location>
        <begin position="147"/>
        <end position="361"/>
    </location>
</feature>
<evidence type="ECO:0000256" key="4">
    <source>
        <dbReference type="ARBA" id="ARBA00022553"/>
    </source>
</evidence>
<dbReference type="KEGG" id="tpi:TREPR_2705"/>
<evidence type="ECO:0000256" key="5">
    <source>
        <dbReference type="ARBA" id="ARBA00022679"/>
    </source>
</evidence>
<dbReference type="PANTHER" id="PTHR43711">
    <property type="entry name" value="TWO-COMPONENT HISTIDINE KINASE"/>
    <property type="match status" value="1"/>
</dbReference>
<evidence type="ECO:0000256" key="6">
    <source>
        <dbReference type="ARBA" id="ARBA00022777"/>
    </source>
</evidence>
<dbReference type="CDD" id="cd00075">
    <property type="entry name" value="HATPase"/>
    <property type="match status" value="1"/>
</dbReference>
<dbReference type="FunFam" id="3.30.565.10:FF:000006">
    <property type="entry name" value="Sensor histidine kinase WalK"/>
    <property type="match status" value="1"/>
</dbReference>
<keyword evidence="4" id="KW-0597">Phosphoprotein</keyword>
<feature type="transmembrane region" description="Helical" evidence="9">
    <location>
        <begin position="57"/>
        <end position="83"/>
    </location>
</feature>
<dbReference type="InterPro" id="IPR036097">
    <property type="entry name" value="HisK_dim/P_sf"/>
</dbReference>
<comment type="subcellular location">
    <subcellularLocation>
        <location evidence="2">Membrane</location>
    </subcellularLocation>
</comment>
<dbReference type="PRINTS" id="PR00344">
    <property type="entry name" value="BCTRLSENSOR"/>
</dbReference>
<dbReference type="PANTHER" id="PTHR43711:SF26">
    <property type="entry name" value="SENSOR HISTIDINE KINASE RCSC"/>
    <property type="match status" value="1"/>
</dbReference>
<dbReference type="SMART" id="SM00304">
    <property type="entry name" value="HAMP"/>
    <property type="match status" value="1"/>
</dbReference>
<dbReference type="EMBL" id="CP001843">
    <property type="protein sequence ID" value="AEF86574.1"/>
    <property type="molecule type" value="Genomic_DNA"/>
</dbReference>
<evidence type="ECO:0000256" key="7">
    <source>
        <dbReference type="ARBA" id="ARBA00023012"/>
    </source>
</evidence>
<dbReference type="InterPro" id="IPR004358">
    <property type="entry name" value="Sig_transdc_His_kin-like_C"/>
</dbReference>
<dbReference type="GO" id="GO:0016020">
    <property type="term" value="C:membrane"/>
    <property type="evidence" value="ECO:0007669"/>
    <property type="project" value="UniProtKB-SubCell"/>
</dbReference>
<sequence>MKWETIFFWKKNADKRVNANTAFKDSLRIFLALVVVNGLHMYVYQQIILDGRDTVEFFIIALTGWLVFSAAVLTGLTTFIRYWSQGRPIRRLREAAKKIAAGNFAIRVTPISKDGKKDYMAVLFDDFNTMAEELESIEIMKNDFIANVSHEIKSPLSVIQSYAAALQNENLEPEERHEYIKTIVNSSQKLSALVSNILKLNKLENQKILPTTSCYELGEQLRRCALAFEDIWEQKSINFEAALDEITVSYDETMLEIVWNNLIANAIKFTAPKGVISLSLKKAADGFARIQITDSGCGMDEETQEHIFDKFYQGDSSHSQEGNGLGLALVKKVIDMTGAEITVKSRAGEGTSFTVRLKIGEKT</sequence>
<dbReference type="eggNOG" id="COG2205">
    <property type="taxonomic scope" value="Bacteria"/>
</dbReference>
<feature type="domain" description="HAMP" evidence="11">
    <location>
        <begin position="83"/>
        <end position="139"/>
    </location>
</feature>
<dbReference type="InterPro" id="IPR003660">
    <property type="entry name" value="HAMP_dom"/>
</dbReference>
<dbReference type="RefSeq" id="WP_015707522.1">
    <property type="nucleotide sequence ID" value="NC_015578.1"/>
</dbReference>
<accession>F5YQM9</accession>
<keyword evidence="5" id="KW-0808">Transferase</keyword>
<evidence type="ECO:0000313" key="13">
    <source>
        <dbReference type="Proteomes" id="UP000009223"/>
    </source>
</evidence>
<keyword evidence="6 12" id="KW-0418">Kinase</keyword>
<reference evidence="13" key="1">
    <citation type="submission" date="2009-12" db="EMBL/GenBank/DDBJ databases">
        <title>Complete sequence of Treponema primitia strain ZAS-2.</title>
        <authorList>
            <person name="Tetu S.G."/>
            <person name="Matson E."/>
            <person name="Ren Q."/>
            <person name="Seshadri R."/>
            <person name="Elbourne L."/>
            <person name="Hassan K.A."/>
            <person name="Durkin A."/>
            <person name="Radune D."/>
            <person name="Mohamoud Y."/>
            <person name="Shay R."/>
            <person name="Jin S."/>
            <person name="Zhang X."/>
            <person name="Lucey K."/>
            <person name="Ballor N.R."/>
            <person name="Ottesen E."/>
            <person name="Rosenthal R."/>
            <person name="Allen A."/>
            <person name="Leadbetter J.R."/>
            <person name="Paulsen I.T."/>
        </authorList>
    </citation>
    <scope>NUCLEOTIDE SEQUENCE [LARGE SCALE GENOMIC DNA]</scope>
    <source>
        <strain evidence="13">ATCC BAA-887 / DSM 12427 / ZAS-2</strain>
    </source>
</reference>
<evidence type="ECO:0000259" key="10">
    <source>
        <dbReference type="PROSITE" id="PS50109"/>
    </source>
</evidence>
<dbReference type="InterPro" id="IPR036890">
    <property type="entry name" value="HATPase_C_sf"/>
</dbReference>
<evidence type="ECO:0000256" key="8">
    <source>
        <dbReference type="ARBA" id="ARBA00023136"/>
    </source>
</evidence>
<dbReference type="STRING" id="545694.TREPR_2705"/>
<dbReference type="AlphaFoldDB" id="F5YQM9"/>
<keyword evidence="9" id="KW-1133">Transmembrane helix</keyword>
<keyword evidence="7" id="KW-0902">Two-component regulatory system</keyword>
<dbReference type="EC" id="2.7.13.3" evidence="3"/>
<dbReference type="HOGENOM" id="CLU_000445_89_3_12"/>
<dbReference type="Gene3D" id="1.10.287.130">
    <property type="match status" value="1"/>
</dbReference>
<dbReference type="SMART" id="SM00388">
    <property type="entry name" value="HisKA"/>
    <property type="match status" value="1"/>
</dbReference>
<proteinExistence type="predicted"/>
<keyword evidence="8 9" id="KW-0472">Membrane</keyword>
<comment type="catalytic activity">
    <reaction evidence="1">
        <text>ATP + protein L-histidine = ADP + protein N-phospho-L-histidine.</text>
        <dbReference type="EC" id="2.7.13.3"/>
    </reaction>
</comment>
<dbReference type="SUPFAM" id="SSF158472">
    <property type="entry name" value="HAMP domain-like"/>
    <property type="match status" value="1"/>
</dbReference>
<dbReference type="SUPFAM" id="SSF47384">
    <property type="entry name" value="Homodimeric domain of signal transducing histidine kinase"/>
    <property type="match status" value="1"/>
</dbReference>
<evidence type="ECO:0000256" key="3">
    <source>
        <dbReference type="ARBA" id="ARBA00012438"/>
    </source>
</evidence>
<dbReference type="CDD" id="cd00082">
    <property type="entry name" value="HisKA"/>
    <property type="match status" value="1"/>
</dbReference>
<dbReference type="SMART" id="SM00387">
    <property type="entry name" value="HATPase_c"/>
    <property type="match status" value="1"/>
</dbReference>
<evidence type="ECO:0000256" key="1">
    <source>
        <dbReference type="ARBA" id="ARBA00000085"/>
    </source>
</evidence>
<keyword evidence="9" id="KW-0812">Transmembrane</keyword>
<evidence type="ECO:0000313" key="12">
    <source>
        <dbReference type="EMBL" id="AEF86574.1"/>
    </source>
</evidence>
<evidence type="ECO:0000259" key="11">
    <source>
        <dbReference type="PROSITE" id="PS50885"/>
    </source>
</evidence>